<dbReference type="Proteomes" id="UP000070544">
    <property type="component" value="Unassembled WGS sequence"/>
</dbReference>
<dbReference type="PIRSF" id="PIRSF005409">
    <property type="entry name" value="Synaptobrevin_euk"/>
    <property type="match status" value="1"/>
</dbReference>
<gene>
    <name evidence="4" type="ORF">M427DRAFT_53064</name>
</gene>
<sequence length="104" mass="11442">MDSSSSEPQGSAEKAKLLNQQVDEVAGIMRENIAKAAARGENLDNLQNATDDLVAKAKVFKVKAKEARWKMWVKDKKILAIIILVVVILLVAILAPIINLLVHR</sequence>
<dbReference type="GO" id="GO:0016192">
    <property type="term" value="P:vesicle-mediated transport"/>
    <property type="evidence" value="ECO:0007669"/>
    <property type="project" value="InterPro"/>
</dbReference>
<reference evidence="4 5" key="1">
    <citation type="journal article" date="2015" name="Genome Biol. Evol.">
        <title>Phylogenomic analyses indicate that early fungi evolved digesting cell walls of algal ancestors of land plants.</title>
        <authorList>
            <person name="Chang Y."/>
            <person name="Wang S."/>
            <person name="Sekimoto S."/>
            <person name="Aerts A.L."/>
            <person name="Choi C."/>
            <person name="Clum A."/>
            <person name="LaButti K.M."/>
            <person name="Lindquist E.A."/>
            <person name="Yee Ngan C."/>
            <person name="Ohm R.A."/>
            <person name="Salamov A.A."/>
            <person name="Grigoriev I.V."/>
            <person name="Spatafora J.W."/>
            <person name="Berbee M.L."/>
        </authorList>
    </citation>
    <scope>NUCLEOTIDE SEQUENCE [LARGE SCALE GENOMIC DNA]</scope>
    <source>
        <strain evidence="4 5">JEL478</strain>
    </source>
</reference>
<evidence type="ECO:0000256" key="2">
    <source>
        <dbReference type="SAM" id="Phobius"/>
    </source>
</evidence>
<dbReference type="PROSITE" id="PS50892">
    <property type="entry name" value="V_SNARE"/>
    <property type="match status" value="1"/>
</dbReference>
<dbReference type="Gene3D" id="1.20.5.110">
    <property type="match status" value="1"/>
</dbReference>
<evidence type="ECO:0000256" key="1">
    <source>
        <dbReference type="PROSITE-ProRule" id="PRU00290"/>
    </source>
</evidence>
<dbReference type="InterPro" id="IPR001388">
    <property type="entry name" value="Synaptobrevin-like"/>
</dbReference>
<keyword evidence="2" id="KW-0472">Membrane</keyword>
<dbReference type="InterPro" id="IPR042855">
    <property type="entry name" value="V_SNARE_CC"/>
</dbReference>
<dbReference type="SUPFAM" id="SSF58038">
    <property type="entry name" value="SNARE fusion complex"/>
    <property type="match status" value="1"/>
</dbReference>
<dbReference type="OMA" id="WATAGHS"/>
<name>A0A139AQN4_GONPJ</name>
<proteinExistence type="predicted"/>
<dbReference type="EMBL" id="KQ965739">
    <property type="protein sequence ID" value="KXS19071.1"/>
    <property type="molecule type" value="Genomic_DNA"/>
</dbReference>
<dbReference type="OrthoDB" id="190375at2759"/>
<dbReference type="AlphaFoldDB" id="A0A139AQN4"/>
<feature type="domain" description="V-SNARE coiled-coil homology" evidence="3">
    <location>
        <begin position="14"/>
        <end position="74"/>
    </location>
</feature>
<dbReference type="InterPro" id="IPR042887">
    <property type="entry name" value="VAMP4"/>
</dbReference>
<feature type="transmembrane region" description="Helical" evidence="2">
    <location>
        <begin position="78"/>
        <end position="102"/>
    </location>
</feature>
<dbReference type="Pfam" id="PF00957">
    <property type="entry name" value="Synaptobrevin"/>
    <property type="match status" value="1"/>
</dbReference>
<dbReference type="PANTHER" id="PTHR46897:SF1">
    <property type="entry name" value="VESICLE-ASSOCIATED MEMBRANE PROTEIN 4"/>
    <property type="match status" value="1"/>
</dbReference>
<evidence type="ECO:0000313" key="4">
    <source>
        <dbReference type="EMBL" id="KXS19071.1"/>
    </source>
</evidence>
<keyword evidence="2" id="KW-0812">Transmembrane</keyword>
<keyword evidence="1" id="KW-0175">Coiled coil</keyword>
<evidence type="ECO:0000313" key="5">
    <source>
        <dbReference type="Proteomes" id="UP000070544"/>
    </source>
</evidence>
<dbReference type="STRING" id="1344416.A0A139AQN4"/>
<dbReference type="GO" id="GO:0016020">
    <property type="term" value="C:membrane"/>
    <property type="evidence" value="ECO:0007669"/>
    <property type="project" value="InterPro"/>
</dbReference>
<protein>
    <submittedName>
        <fullName evidence="4">Synaptobrevin</fullName>
    </submittedName>
</protein>
<dbReference type="PANTHER" id="PTHR46897">
    <property type="entry name" value="VESICLE-ASSOCIATED MEMBRANE PROTEIN 4"/>
    <property type="match status" value="1"/>
</dbReference>
<dbReference type="GO" id="GO:0090161">
    <property type="term" value="P:Golgi ribbon formation"/>
    <property type="evidence" value="ECO:0007669"/>
    <property type="project" value="InterPro"/>
</dbReference>
<organism evidence="4 5">
    <name type="scientific">Gonapodya prolifera (strain JEL478)</name>
    <name type="common">Monoblepharis prolifera</name>
    <dbReference type="NCBI Taxonomy" id="1344416"/>
    <lineage>
        <taxon>Eukaryota</taxon>
        <taxon>Fungi</taxon>
        <taxon>Fungi incertae sedis</taxon>
        <taxon>Chytridiomycota</taxon>
        <taxon>Chytridiomycota incertae sedis</taxon>
        <taxon>Monoblepharidomycetes</taxon>
        <taxon>Monoblepharidales</taxon>
        <taxon>Gonapodyaceae</taxon>
        <taxon>Gonapodya</taxon>
    </lineage>
</organism>
<accession>A0A139AQN4</accession>
<evidence type="ECO:0000259" key="3">
    <source>
        <dbReference type="PROSITE" id="PS50892"/>
    </source>
</evidence>
<keyword evidence="5" id="KW-1185">Reference proteome</keyword>
<dbReference type="PRINTS" id="PR00219">
    <property type="entry name" value="SYNAPTOBREVN"/>
</dbReference>
<dbReference type="InterPro" id="IPR016444">
    <property type="entry name" value="Synaptobrevin/VAMP"/>
</dbReference>
<keyword evidence="2" id="KW-1133">Transmembrane helix</keyword>